<reference evidence="3 4" key="2">
    <citation type="submission" date="2019-01" db="EMBL/GenBank/DDBJ databases">
        <title>A chromosome length genome reference of the Java medaka (oryzias javanicus).</title>
        <authorList>
            <person name="Herpin A."/>
            <person name="Takehana Y."/>
            <person name="Naruse K."/>
            <person name="Ansai S."/>
            <person name="Kawaguchi M."/>
        </authorList>
    </citation>
    <scope>NUCLEOTIDE SEQUENCE [LARGE SCALE GENOMIC DNA]</scope>
    <source>
        <strain evidence="3">RS831</strain>
        <tissue evidence="3">Whole body</tissue>
    </source>
</reference>
<dbReference type="GO" id="GO:0051959">
    <property type="term" value="F:dynein light intermediate chain binding"/>
    <property type="evidence" value="ECO:0007669"/>
    <property type="project" value="TreeGrafter"/>
</dbReference>
<feature type="region of interest" description="Disordered" evidence="2">
    <location>
        <begin position="284"/>
        <end position="323"/>
    </location>
</feature>
<dbReference type="AlphaFoldDB" id="A0A437CXY3"/>
<evidence type="ECO:0000256" key="1">
    <source>
        <dbReference type="SAM" id="Coils"/>
    </source>
</evidence>
<gene>
    <name evidence="3" type="ORF">OJAV_G00102790</name>
</gene>
<dbReference type="PANTHER" id="PTHR18947:SF35">
    <property type="entry name" value="COILED-COIL DOMAIN-CONTAINING PROTEIN 88B"/>
    <property type="match status" value="1"/>
</dbReference>
<feature type="coiled-coil region" evidence="1">
    <location>
        <begin position="7"/>
        <end position="79"/>
    </location>
</feature>
<dbReference type="EMBL" id="CM012446">
    <property type="protein sequence ID" value="RVE67422.1"/>
    <property type="molecule type" value="Genomic_DNA"/>
</dbReference>
<evidence type="ECO:0000256" key="2">
    <source>
        <dbReference type="SAM" id="MobiDB-lite"/>
    </source>
</evidence>
<keyword evidence="4" id="KW-1185">Reference proteome</keyword>
<protein>
    <submittedName>
        <fullName evidence="3">Uncharacterized protein</fullName>
    </submittedName>
</protein>
<proteinExistence type="predicted"/>
<organism evidence="3 4">
    <name type="scientific">Oryzias javanicus</name>
    <name type="common">Javanese ricefish</name>
    <name type="synonym">Aplocheilus javanicus</name>
    <dbReference type="NCBI Taxonomy" id="123683"/>
    <lineage>
        <taxon>Eukaryota</taxon>
        <taxon>Metazoa</taxon>
        <taxon>Chordata</taxon>
        <taxon>Craniata</taxon>
        <taxon>Vertebrata</taxon>
        <taxon>Euteleostomi</taxon>
        <taxon>Actinopterygii</taxon>
        <taxon>Neopterygii</taxon>
        <taxon>Teleostei</taxon>
        <taxon>Neoteleostei</taxon>
        <taxon>Acanthomorphata</taxon>
        <taxon>Ovalentaria</taxon>
        <taxon>Atherinomorphae</taxon>
        <taxon>Beloniformes</taxon>
        <taxon>Adrianichthyidae</taxon>
        <taxon>Oryziinae</taxon>
        <taxon>Oryzias</taxon>
    </lineage>
</organism>
<sequence length="393" mass="44832">MFLLWPIKEQQQLCAALQETKTLLEEQLADARERCSSVRELERDNLLLRQRIMDVEAERDTERQRVDELLEMNMSLEADLRHAITSRDDVPAPAAVIHQRFLRAELDSDEELSELTDHKPLSVEVGEASTLRLLGAEQKNADLRRRLEELQAHQEVNSPDAKDELSCLEMEHQNTLREFQNLKNENVTLKQRLEELLTQLQHLRESGKAGDIKKLAREDEEIVRGVQGCESCRIEGQGWVRLMEDREKTGEVIGSQREAGVGEEGLHAQEGRCKPCEIEIQAKRRGEAEGGQKERHKWDKDGEPKEEQAVMTAGSEIPKPPTEDYVEVKDTNSAVCALSGPDVELLTKQLQEAQEEVDRQVELGQNLRSKLAKQRRHGRQSRSWSSRSLSCSA</sequence>
<name>A0A437CXY3_ORYJA</name>
<accession>A0A437CXY3</accession>
<dbReference type="GO" id="GO:0030705">
    <property type="term" value="P:cytoskeleton-dependent intracellular transport"/>
    <property type="evidence" value="ECO:0007669"/>
    <property type="project" value="TreeGrafter"/>
</dbReference>
<dbReference type="PANTHER" id="PTHR18947">
    <property type="entry name" value="HOOK PROTEINS"/>
    <property type="match status" value="1"/>
</dbReference>
<dbReference type="GO" id="GO:0005813">
    <property type="term" value="C:centrosome"/>
    <property type="evidence" value="ECO:0007669"/>
    <property type="project" value="TreeGrafter"/>
</dbReference>
<feature type="compositionally biased region" description="Low complexity" evidence="2">
    <location>
        <begin position="381"/>
        <end position="393"/>
    </location>
</feature>
<keyword evidence="1" id="KW-0175">Coiled coil</keyword>
<reference evidence="3 4" key="1">
    <citation type="submission" date="2018-11" db="EMBL/GenBank/DDBJ databases">
        <authorList>
            <person name="Lopez-Roques C."/>
            <person name="Donnadieu C."/>
            <person name="Bouchez O."/>
            <person name="Klopp C."/>
            <person name="Cabau C."/>
            <person name="Zahm M."/>
        </authorList>
    </citation>
    <scope>NUCLEOTIDE SEQUENCE [LARGE SCALE GENOMIC DNA]</scope>
    <source>
        <strain evidence="3">RS831</strain>
        <tissue evidence="3">Whole body</tissue>
    </source>
</reference>
<feature type="region of interest" description="Disordered" evidence="2">
    <location>
        <begin position="369"/>
        <end position="393"/>
    </location>
</feature>
<dbReference type="GO" id="GO:0031122">
    <property type="term" value="P:cytoplasmic microtubule organization"/>
    <property type="evidence" value="ECO:0007669"/>
    <property type="project" value="TreeGrafter"/>
</dbReference>
<dbReference type="GO" id="GO:0005737">
    <property type="term" value="C:cytoplasm"/>
    <property type="evidence" value="ECO:0007669"/>
    <property type="project" value="TreeGrafter"/>
</dbReference>
<dbReference type="Proteomes" id="UP000283210">
    <property type="component" value="Chromosome 10"/>
</dbReference>
<feature type="compositionally biased region" description="Basic and acidic residues" evidence="2">
    <location>
        <begin position="284"/>
        <end position="308"/>
    </location>
</feature>
<feature type="coiled-coil region" evidence="1">
    <location>
        <begin position="133"/>
        <end position="206"/>
    </location>
</feature>
<dbReference type="GO" id="GO:0008017">
    <property type="term" value="F:microtubule binding"/>
    <property type="evidence" value="ECO:0007669"/>
    <property type="project" value="TreeGrafter"/>
</dbReference>
<evidence type="ECO:0000313" key="3">
    <source>
        <dbReference type="EMBL" id="RVE67422.1"/>
    </source>
</evidence>
<feature type="compositionally biased region" description="Basic residues" evidence="2">
    <location>
        <begin position="370"/>
        <end position="380"/>
    </location>
</feature>
<evidence type="ECO:0000313" key="4">
    <source>
        <dbReference type="Proteomes" id="UP000283210"/>
    </source>
</evidence>